<gene>
    <name evidence="4" type="ORF">HMPREF9440_01777</name>
</gene>
<dbReference type="Gene3D" id="3.40.190.10">
    <property type="entry name" value="Periplasmic binding protein-like II"/>
    <property type="match status" value="2"/>
</dbReference>
<feature type="signal peptide" evidence="2">
    <location>
        <begin position="1"/>
        <end position="28"/>
    </location>
</feature>
<dbReference type="PATRIC" id="fig|762967.3.peg.1398"/>
<dbReference type="SMART" id="SM00062">
    <property type="entry name" value="PBPb"/>
    <property type="match status" value="1"/>
</dbReference>
<feature type="chain" id="PRO_5003588935" evidence="2">
    <location>
        <begin position="29"/>
        <end position="263"/>
    </location>
</feature>
<keyword evidence="5" id="KW-1185">Reference proteome</keyword>
<evidence type="ECO:0000256" key="1">
    <source>
        <dbReference type="ARBA" id="ARBA00022729"/>
    </source>
</evidence>
<dbReference type="PANTHER" id="PTHR35936">
    <property type="entry name" value="MEMBRANE-BOUND LYTIC MUREIN TRANSGLYCOSYLASE F"/>
    <property type="match status" value="1"/>
</dbReference>
<evidence type="ECO:0000259" key="3">
    <source>
        <dbReference type="SMART" id="SM00062"/>
    </source>
</evidence>
<name>H3KG98_9BURK</name>
<dbReference type="AlphaFoldDB" id="H3KG98"/>
<dbReference type="Pfam" id="PF00497">
    <property type="entry name" value="SBP_bac_3"/>
    <property type="match status" value="1"/>
</dbReference>
<accession>H3KG98</accession>
<dbReference type="STRING" id="762967.HMPREF9440_01777"/>
<dbReference type="EMBL" id="AFBQ01000267">
    <property type="protein sequence ID" value="EHY30856.1"/>
    <property type="molecule type" value="Genomic_DNA"/>
</dbReference>
<sequence>MFQKTMTRTAAAILAAAMTFGLAAGAQAGERLDAVNAKKVLRVGTPADYRPFAMVENDAYVGHDIELIRAMAETAGWKVEFVRTPWKDLKAGIEGNKFDVAVGGITQTVERTGWGVFLPGYAPFGKVALVTAGTSDRYKVPEDLNKPSVRVIKNPGGTNEKYVLEHMQKAQISTHEKNYEIPGLIAEGKGDVMITETAEAKIYLKKFTGKLEAVFMDDPLTPVSEMGFWMPKDDADFIRVMEQLWHLTDIRGTQEALEEKWLD</sequence>
<dbReference type="InterPro" id="IPR001638">
    <property type="entry name" value="Solute-binding_3/MltF_N"/>
</dbReference>
<reference evidence="4 5" key="1">
    <citation type="submission" date="2011-11" db="EMBL/GenBank/DDBJ databases">
        <authorList>
            <person name="Weinstock G."/>
            <person name="Sodergren E."/>
            <person name="Clifton S."/>
            <person name="Fulton L."/>
            <person name="Fulton B."/>
            <person name="Courtney L."/>
            <person name="Fronick C."/>
            <person name="Harrison M."/>
            <person name="Strong C."/>
            <person name="Farmer C."/>
            <person name="Delahaunty K."/>
            <person name="Markovic C."/>
            <person name="Hall O."/>
            <person name="Minx P."/>
            <person name="Tomlinson C."/>
            <person name="Mitreva M."/>
            <person name="Hou S."/>
            <person name="Chen J."/>
            <person name="Wollam A."/>
            <person name="Pepin K.H."/>
            <person name="Johnson M."/>
            <person name="Bhonagiri V."/>
            <person name="Zhang X."/>
            <person name="Suruliraj S."/>
            <person name="Warren W."/>
            <person name="Chinwalla A."/>
            <person name="Mardis E.R."/>
            <person name="Wilson R.K."/>
        </authorList>
    </citation>
    <scope>NUCLEOTIDE SEQUENCE [LARGE SCALE GENOMIC DNA]</scope>
    <source>
        <strain evidence="4 5">YIT 11816</strain>
    </source>
</reference>
<feature type="domain" description="Solute-binding protein family 3/N-terminal" evidence="3">
    <location>
        <begin position="40"/>
        <end position="263"/>
    </location>
</feature>
<dbReference type="OrthoDB" id="7708309at2"/>
<dbReference type="RefSeq" id="WP_008542885.1">
    <property type="nucleotide sequence ID" value="NZ_JH604993.1"/>
</dbReference>
<dbReference type="SUPFAM" id="SSF53850">
    <property type="entry name" value="Periplasmic binding protein-like II"/>
    <property type="match status" value="1"/>
</dbReference>
<comment type="caution">
    <text evidence="4">The sequence shown here is derived from an EMBL/GenBank/DDBJ whole genome shotgun (WGS) entry which is preliminary data.</text>
</comment>
<evidence type="ECO:0000313" key="4">
    <source>
        <dbReference type="EMBL" id="EHY30856.1"/>
    </source>
</evidence>
<keyword evidence="1 2" id="KW-0732">Signal</keyword>
<dbReference type="HOGENOM" id="CLU_019602_9_0_4"/>
<dbReference type="Proteomes" id="UP000004956">
    <property type="component" value="Unassembled WGS sequence"/>
</dbReference>
<protein>
    <submittedName>
        <fullName evidence="4">ABC transporter, substrate-binding protein, family 3</fullName>
    </submittedName>
</protein>
<proteinExistence type="predicted"/>
<organism evidence="4 5">
    <name type="scientific">Sutterella parvirubra YIT 11816</name>
    <dbReference type="NCBI Taxonomy" id="762967"/>
    <lineage>
        <taxon>Bacteria</taxon>
        <taxon>Pseudomonadati</taxon>
        <taxon>Pseudomonadota</taxon>
        <taxon>Betaproteobacteria</taxon>
        <taxon>Burkholderiales</taxon>
        <taxon>Sutterellaceae</taxon>
        <taxon>Sutterella</taxon>
    </lineage>
</organism>
<evidence type="ECO:0000313" key="5">
    <source>
        <dbReference type="Proteomes" id="UP000004956"/>
    </source>
</evidence>
<dbReference type="PANTHER" id="PTHR35936:SF19">
    <property type="entry name" value="AMINO-ACID-BINDING PROTEIN YXEM-RELATED"/>
    <property type="match status" value="1"/>
</dbReference>
<evidence type="ECO:0000256" key="2">
    <source>
        <dbReference type="SAM" id="SignalP"/>
    </source>
</evidence>